<comment type="similarity">
    <text evidence="1">Belongs to the ATP-dependent AMP-binding enzyme family.</text>
</comment>
<evidence type="ECO:0000259" key="5">
    <source>
        <dbReference type="Pfam" id="PF00501"/>
    </source>
</evidence>
<dbReference type="Pfam" id="PF13193">
    <property type="entry name" value="AMP-binding_C"/>
    <property type="match status" value="1"/>
</dbReference>
<evidence type="ECO:0000259" key="6">
    <source>
        <dbReference type="Pfam" id="PF13193"/>
    </source>
</evidence>
<keyword evidence="4" id="KW-0067">ATP-binding</keyword>
<name>A0ABV5SWK7_9MICO</name>
<proteinExistence type="inferred from homology"/>
<keyword evidence="9" id="KW-1185">Reference proteome</keyword>
<feature type="domain" description="AMP-dependent synthetase/ligase" evidence="5">
    <location>
        <begin position="103"/>
        <end position="475"/>
    </location>
</feature>
<dbReference type="RefSeq" id="WP_344711541.1">
    <property type="nucleotide sequence ID" value="NZ_BAAAWH010000001.1"/>
</dbReference>
<dbReference type="NCBIfam" id="TIGR01217">
    <property type="entry name" value="ac_ac_CoA_syn"/>
    <property type="match status" value="1"/>
</dbReference>
<sequence length="660" mass="71105">MGSSAAPHHDACLDEATSIGRFAAQVAEFHGVDASTYAQLHEWSVTEPELFWARVWDFFSVVSSAPYRQVVDRHSMPGARWFAGARLNYVDQVARHRELPGAAVVSLAEDGTRRELSWPGLLDSVAVFADLLRTLGIRPGDRVAGYLPNAQEAIVAFLGSAAVGATWACCAPDYGAQAAAERLSQLSPRVLVASTGYEFGGRSHDRREAVSELATLIGVEALIVVDSRPTIADAPATDIRVERWAEVVDDRAAVGGICLRTEQVSAEHPLWVLFSSGTTGRPKGIVHGHAGIIVTHVELFGLQMDLGPGDAFFWYTTTNWMLWNIVVGALLSGVTAVAYEGSPVQPTADRLWQIVADERVRVFGTSPGHLQVCAARGLQPGLAHDFSSLRMLAVTGAPMSPNLAQWVSDAVSPDIPVVSSSGGTDVASSFVGGAPSLSAEAGRIPGPILGVAVAAFDENGEAVRDSVAELVITQPMPSMPLGLWGDADGRRYREAYFQRYDGVWRHGDWVTHASDGSFEIHGRSDSTLNRNGVRIGSADLYTVVESHRAIAEALVVGVERPGGGYRMPMFLVASPGYEIDQATIDELRQRLRAEASPRHVPDEFHIVDALPHTKTGKKLEVPIKRILQGALADDVCSPGSIDRPELIDFYTTLARQWDAE</sequence>
<dbReference type="Pfam" id="PF16177">
    <property type="entry name" value="ACAS_N"/>
    <property type="match status" value="1"/>
</dbReference>
<comment type="caution">
    <text evidence="8">The sequence shown here is derived from an EMBL/GenBank/DDBJ whole genome shotgun (WGS) entry which is preliminary data.</text>
</comment>
<dbReference type="GO" id="GO:0030729">
    <property type="term" value="F:acetoacetate-CoA ligase activity"/>
    <property type="evidence" value="ECO:0007669"/>
    <property type="project" value="UniProtKB-EC"/>
</dbReference>
<dbReference type="PROSITE" id="PS00455">
    <property type="entry name" value="AMP_BINDING"/>
    <property type="match status" value="1"/>
</dbReference>
<gene>
    <name evidence="8" type="ORF">ACFFPJ_02920</name>
</gene>
<keyword evidence="3" id="KW-0547">Nucleotide-binding</keyword>
<reference evidence="8 9" key="1">
    <citation type="submission" date="2024-09" db="EMBL/GenBank/DDBJ databases">
        <authorList>
            <person name="Sun Q."/>
            <person name="Mori K."/>
        </authorList>
    </citation>
    <scope>NUCLEOTIDE SEQUENCE [LARGE SCALE GENOMIC DNA]</scope>
    <source>
        <strain evidence="8 9">JCM 1342</strain>
    </source>
</reference>
<evidence type="ECO:0000256" key="4">
    <source>
        <dbReference type="ARBA" id="ARBA00022840"/>
    </source>
</evidence>
<organism evidence="8 9">
    <name type="scientific">Microbacterium terregens</name>
    <dbReference type="NCBI Taxonomy" id="69363"/>
    <lineage>
        <taxon>Bacteria</taxon>
        <taxon>Bacillati</taxon>
        <taxon>Actinomycetota</taxon>
        <taxon>Actinomycetes</taxon>
        <taxon>Micrococcales</taxon>
        <taxon>Microbacteriaceae</taxon>
        <taxon>Microbacterium</taxon>
    </lineage>
</organism>
<dbReference type="InterPro" id="IPR020845">
    <property type="entry name" value="AMP-binding_CS"/>
</dbReference>
<evidence type="ECO:0000256" key="2">
    <source>
        <dbReference type="ARBA" id="ARBA00022598"/>
    </source>
</evidence>
<dbReference type="InterPro" id="IPR025110">
    <property type="entry name" value="AMP-bd_C"/>
</dbReference>
<evidence type="ECO:0000256" key="1">
    <source>
        <dbReference type="ARBA" id="ARBA00006432"/>
    </source>
</evidence>
<dbReference type="NCBIfam" id="NF002937">
    <property type="entry name" value="PRK03584.1"/>
    <property type="match status" value="1"/>
</dbReference>
<dbReference type="Pfam" id="PF00501">
    <property type="entry name" value="AMP-binding"/>
    <property type="match status" value="1"/>
</dbReference>
<dbReference type="PANTHER" id="PTHR42921">
    <property type="entry name" value="ACETOACETYL-COA SYNTHETASE"/>
    <property type="match status" value="1"/>
</dbReference>
<evidence type="ECO:0000313" key="9">
    <source>
        <dbReference type="Proteomes" id="UP001589611"/>
    </source>
</evidence>
<evidence type="ECO:0000256" key="3">
    <source>
        <dbReference type="ARBA" id="ARBA00022741"/>
    </source>
</evidence>
<keyword evidence="2 8" id="KW-0436">Ligase</keyword>
<protein>
    <submittedName>
        <fullName evidence="8">Acetoacetate--CoA ligase</fullName>
        <ecNumber evidence="8">6.2.1.16</ecNumber>
    </submittedName>
</protein>
<dbReference type="EC" id="6.2.1.16" evidence="8"/>
<dbReference type="InterPro" id="IPR045851">
    <property type="entry name" value="AMP-bd_C_sf"/>
</dbReference>
<accession>A0ABV5SWK7</accession>
<dbReference type="Gene3D" id="3.30.300.30">
    <property type="match status" value="1"/>
</dbReference>
<dbReference type="InterPro" id="IPR032387">
    <property type="entry name" value="ACAS_N"/>
</dbReference>
<dbReference type="InterPro" id="IPR005914">
    <property type="entry name" value="Acac_CoA_synth"/>
</dbReference>
<dbReference type="PANTHER" id="PTHR42921:SF1">
    <property type="entry name" value="ACETOACETYL-COA SYNTHETASE"/>
    <property type="match status" value="1"/>
</dbReference>
<dbReference type="Gene3D" id="3.40.50.12780">
    <property type="entry name" value="N-terminal domain of ligase-like"/>
    <property type="match status" value="1"/>
</dbReference>
<feature type="domain" description="Acetyl-coenzyme A synthetase N-terminal" evidence="7">
    <location>
        <begin position="37"/>
        <end position="90"/>
    </location>
</feature>
<dbReference type="EMBL" id="JBHMBE010000001">
    <property type="protein sequence ID" value="MFB9644745.1"/>
    <property type="molecule type" value="Genomic_DNA"/>
</dbReference>
<feature type="domain" description="AMP-binding enzyme C-terminal" evidence="6">
    <location>
        <begin position="543"/>
        <end position="617"/>
    </location>
</feature>
<dbReference type="InterPro" id="IPR000873">
    <property type="entry name" value="AMP-dep_synth/lig_dom"/>
</dbReference>
<dbReference type="InterPro" id="IPR042099">
    <property type="entry name" value="ANL_N_sf"/>
</dbReference>
<evidence type="ECO:0000313" key="8">
    <source>
        <dbReference type="EMBL" id="MFB9644745.1"/>
    </source>
</evidence>
<dbReference type="SUPFAM" id="SSF56801">
    <property type="entry name" value="Acetyl-CoA synthetase-like"/>
    <property type="match status" value="1"/>
</dbReference>
<evidence type="ECO:0000259" key="7">
    <source>
        <dbReference type="Pfam" id="PF16177"/>
    </source>
</evidence>
<dbReference type="Proteomes" id="UP001589611">
    <property type="component" value="Unassembled WGS sequence"/>
</dbReference>